<gene>
    <name evidence="11" type="primary">rnj</name>
    <name evidence="16" type="ORF">RAK27_16955</name>
</gene>
<dbReference type="InterPro" id="IPR042173">
    <property type="entry name" value="RNase_J_2"/>
</dbReference>
<evidence type="ECO:0000256" key="11">
    <source>
        <dbReference type="HAMAP-Rule" id="MF_01491"/>
    </source>
</evidence>
<evidence type="ECO:0000256" key="9">
    <source>
        <dbReference type="ARBA" id="ARBA00022839"/>
    </source>
</evidence>
<dbReference type="Gene3D" id="3.60.15.10">
    <property type="entry name" value="Ribonuclease Z/Hydroxyacylglutathione hydrolase-like"/>
    <property type="match status" value="1"/>
</dbReference>
<dbReference type="AlphaFoldDB" id="A0AAW9K6W0"/>
<feature type="binding site" evidence="14">
    <location>
        <position position="71"/>
    </location>
    <ligand>
        <name>Zn(2+)</name>
        <dbReference type="ChEBI" id="CHEBI:29105"/>
        <label>1</label>
        <note>catalytic</note>
    </ligand>
</feature>
<dbReference type="InterPro" id="IPR041636">
    <property type="entry name" value="RNase_J_C"/>
</dbReference>
<dbReference type="PANTHER" id="PTHR43694">
    <property type="entry name" value="RIBONUCLEASE J"/>
    <property type="match status" value="1"/>
</dbReference>
<comment type="function">
    <text evidence="11">An RNase that has 5'-3' exonuclease and possibly endonuclease activity. Involved in maturation of rRNA and in some organisms also mRNA maturation and/or decay.</text>
</comment>
<keyword evidence="7 11" id="KW-0378">Hydrolase</keyword>
<dbReference type="SMART" id="SM00849">
    <property type="entry name" value="Lactamase_B"/>
    <property type="match status" value="1"/>
</dbReference>
<keyword evidence="14" id="KW-0106">Calcium</keyword>
<dbReference type="InterPro" id="IPR036866">
    <property type="entry name" value="RibonucZ/Hydroxyglut_hydro"/>
</dbReference>
<dbReference type="SUPFAM" id="SSF56281">
    <property type="entry name" value="Metallo-hydrolase/oxidoreductase"/>
    <property type="match status" value="1"/>
</dbReference>
<comment type="cofactor">
    <cofactor evidence="14">
        <name>Zn(2+)</name>
        <dbReference type="ChEBI" id="CHEBI:29105"/>
    </cofactor>
    <text evidence="14">Binds 2 Zn(2+) ions per subunit. It is not clear if Zn(2+) or Mg(2+) is physiologically important.</text>
</comment>
<feature type="binding site" evidence="14">
    <location>
        <position position="440"/>
    </location>
    <ligand>
        <name>Ca(2+)</name>
        <dbReference type="ChEBI" id="CHEBI:29108"/>
    </ligand>
</feature>
<evidence type="ECO:0000256" key="7">
    <source>
        <dbReference type="ARBA" id="ARBA00022801"/>
    </source>
</evidence>
<evidence type="ECO:0000256" key="5">
    <source>
        <dbReference type="ARBA" id="ARBA00022723"/>
    </source>
</evidence>
<evidence type="ECO:0000256" key="4">
    <source>
        <dbReference type="ARBA" id="ARBA00022722"/>
    </source>
</evidence>
<dbReference type="EC" id="3.1.-.-" evidence="11"/>
<dbReference type="Pfam" id="PF22505">
    <property type="entry name" value="RNase_J_b_CASP"/>
    <property type="match status" value="1"/>
</dbReference>
<comment type="caution">
    <text evidence="11">Lacks conserved residue(s) required for the propagation of feature annotation.</text>
</comment>
<dbReference type="InterPro" id="IPR055132">
    <property type="entry name" value="RNase_J_b_CASP"/>
</dbReference>
<feature type="binding site" evidence="14">
    <location>
        <position position="46"/>
    </location>
    <ligand>
        <name>Ca(2+)</name>
        <dbReference type="ChEBI" id="CHEBI:29108"/>
    </ligand>
</feature>
<protein>
    <recommendedName>
        <fullName evidence="11">Ribonuclease J</fullName>
        <shortName evidence="11">RNase J</shortName>
        <ecNumber evidence="11">3.1.-.-</ecNumber>
    </recommendedName>
</protein>
<comment type="similarity">
    <text evidence="11">Belongs to the metallo-beta-lactamase superfamily. RNA-metabolizing metallo-beta-lactamase-like family. Bacterial RNase J subfamily.</text>
</comment>
<dbReference type="Pfam" id="PF17770">
    <property type="entry name" value="RNase_J_C"/>
    <property type="match status" value="1"/>
</dbReference>
<dbReference type="HAMAP" id="MF_01491">
    <property type="entry name" value="RNase_J_bact"/>
    <property type="match status" value="1"/>
</dbReference>
<feature type="binding site" evidence="14">
    <location>
        <position position="69"/>
    </location>
    <ligand>
        <name>Zn(2+)</name>
        <dbReference type="ChEBI" id="CHEBI:29105"/>
        <label>1</label>
        <note>catalytic</note>
    </ligand>
</feature>
<feature type="binding site" evidence="14">
    <location>
        <position position="73"/>
    </location>
    <ligand>
        <name>Zn(2+)</name>
        <dbReference type="ChEBI" id="CHEBI:29105"/>
        <label>1</label>
        <note>catalytic</note>
    </ligand>
</feature>
<evidence type="ECO:0000256" key="8">
    <source>
        <dbReference type="ARBA" id="ARBA00022833"/>
    </source>
</evidence>
<dbReference type="RefSeq" id="WP_010049496.1">
    <property type="nucleotide sequence ID" value="NZ_BJOJ01000007.1"/>
</dbReference>
<dbReference type="EMBL" id="JAVBVO010000005">
    <property type="protein sequence ID" value="MDZ5760330.1"/>
    <property type="molecule type" value="Genomic_DNA"/>
</dbReference>
<dbReference type="Gene3D" id="3.10.20.580">
    <property type="match status" value="1"/>
</dbReference>
<reference evidence="16" key="1">
    <citation type="submission" date="2023-08" db="EMBL/GenBank/DDBJ databases">
        <title>Genomic characterization of piscicolin 126 produced by Carnobacterium maltaromaticum CM22 strain isolated from salmon (Salmo salar).</title>
        <authorList>
            <person name="Gonzalez-Gragera E."/>
            <person name="Garcia-Lopez J.D."/>
            <person name="Teso-Perez C."/>
            <person name="Gimenez-Hernandez I."/>
            <person name="Peralta-Sanchez J.M."/>
            <person name="Valdivia E."/>
            <person name="Montalban-Lopez M."/>
            <person name="Martin-Platero A.M."/>
            <person name="Banos A."/>
            <person name="Martinez-Bueno M."/>
        </authorList>
    </citation>
    <scope>NUCLEOTIDE SEQUENCE</scope>
    <source>
        <strain evidence="16">CM22</strain>
    </source>
</reference>
<dbReference type="Pfam" id="PF00753">
    <property type="entry name" value="Lactamase_B"/>
    <property type="match status" value="1"/>
</dbReference>
<dbReference type="GO" id="GO:0005737">
    <property type="term" value="C:cytoplasm"/>
    <property type="evidence" value="ECO:0007669"/>
    <property type="project" value="UniProtKB-SubCell"/>
</dbReference>
<evidence type="ECO:0000256" key="1">
    <source>
        <dbReference type="ARBA" id="ARBA00004496"/>
    </source>
</evidence>
<evidence type="ECO:0000256" key="10">
    <source>
        <dbReference type="ARBA" id="ARBA00022884"/>
    </source>
</evidence>
<keyword evidence="6 11" id="KW-0255">Endonuclease</keyword>
<dbReference type="GO" id="GO:0003723">
    <property type="term" value="F:RNA binding"/>
    <property type="evidence" value="ECO:0007669"/>
    <property type="project" value="UniProtKB-UniRule"/>
</dbReference>
<dbReference type="CDD" id="cd07714">
    <property type="entry name" value="RNaseJ_MBL-fold"/>
    <property type="match status" value="1"/>
</dbReference>
<dbReference type="GeneID" id="83606306"/>
<feature type="binding site" evidence="14">
    <location>
        <position position="44"/>
    </location>
    <ligand>
        <name>Ca(2+)</name>
        <dbReference type="ChEBI" id="CHEBI:29108"/>
    </ligand>
</feature>
<feature type="active site" description="Proton donor" evidence="12">
    <location>
        <position position="192"/>
    </location>
</feature>
<feature type="binding site" evidence="13">
    <location>
        <begin position="229"/>
        <end position="231"/>
    </location>
    <ligand>
        <name>substrate</name>
    </ligand>
</feature>
<keyword evidence="3 11" id="KW-0698">rRNA processing</keyword>
<keyword evidence="4 11" id="KW-0540">Nuclease</keyword>
<dbReference type="Proteomes" id="UP001290462">
    <property type="component" value="Unassembled WGS sequence"/>
</dbReference>
<keyword evidence="9 11" id="KW-0269">Exonuclease</keyword>
<keyword evidence="8 14" id="KW-0862">Zinc</keyword>
<evidence type="ECO:0000259" key="15">
    <source>
        <dbReference type="SMART" id="SM00849"/>
    </source>
</evidence>
<proteinExistence type="inferred from homology"/>
<feature type="binding site" evidence="14">
    <location>
        <position position="138"/>
    </location>
    <ligand>
        <name>Zn(2+)</name>
        <dbReference type="ChEBI" id="CHEBI:29105"/>
        <label>1</label>
        <note>catalytic</note>
    </ligand>
</feature>
<dbReference type="FunFam" id="3.10.20.580:FF:000001">
    <property type="entry name" value="Ribonuclease J"/>
    <property type="match status" value="1"/>
</dbReference>
<dbReference type="PIRSF" id="PIRSF004803">
    <property type="entry name" value="RnjA"/>
    <property type="match status" value="1"/>
</dbReference>
<dbReference type="InterPro" id="IPR030854">
    <property type="entry name" value="RNase_J_bac"/>
</dbReference>
<feature type="active site" description="Proton acceptor" evidence="12">
    <location>
        <position position="365"/>
    </location>
</feature>
<accession>A0AAW9K6W0</accession>
<evidence type="ECO:0000256" key="12">
    <source>
        <dbReference type="PIRSR" id="PIRSR004803-1"/>
    </source>
</evidence>
<evidence type="ECO:0000256" key="3">
    <source>
        <dbReference type="ARBA" id="ARBA00022552"/>
    </source>
</evidence>
<sequence length="563" mass="62557">MSDIKIIPLGGVRENGKNMYIVEVEEEIFVLDCGLMYPENELLGIDVVIPDFSYLEANADRVTGVFLTHGHADAIGALPYFLQKFNVPVFGTELTIALAKLFVNKDNLVKGFKDYHVIDDKTEIDFGNAVVSFFKTTHTIPDSVGIALKTSEGTIVYTGDFKFDQSATPMYQSNFGKISDIGESNVLALLSDSAEAEGSVENASDLKIAGEVLDTFRNTDGRIIVACIASNIMRVQQVLDAAHKSNRKIFITGRDLEEIVKTAMTLNKIQLPSEELIVSVKEIDKYPDDEIVVLETGNLGEPIQSLQKMAIGKHRQVNIKEGDLVYITTTTSTAMETTVAKTEDMIYRAGGTVKQISTNLKASGHGTAKDLQLMINLLKPTYFIPVQGEYRRLAAHADLAHEVGIPRKNIFIPGKGDVMEYTKGRMRMAGQVEAGNTMIDGIGVGDIGNIVLRDRKLLSEDGIFVAVVTISRKQGKIISGPDITTRGFVYVRANEDLIKESNEIVKKVVEDNLSRKEFEWSRLKQEIRESLSKYLFEKTRRRPVILPIIMESSYRNTKRNKES</sequence>
<evidence type="ECO:0000313" key="16">
    <source>
        <dbReference type="EMBL" id="MDZ5760330.1"/>
    </source>
</evidence>
<comment type="cofactor">
    <cofactor evidence="14">
        <name>Ca(2+)</name>
        <dbReference type="ChEBI" id="CHEBI:29108"/>
    </cofactor>
    <text evidence="14">Binds 1 Ca(2+) cation per subunit. Seen in 1 crystal structure, it is not clear if it is physiologically important.</text>
</comment>
<comment type="caution">
    <text evidence="16">The sequence shown here is derived from an EMBL/GenBank/DDBJ whole genome shotgun (WGS) entry which is preliminary data.</text>
</comment>
<dbReference type="Gene3D" id="3.40.50.10710">
    <property type="entry name" value="Metallo-hydrolase/oxidoreductase"/>
    <property type="match status" value="1"/>
</dbReference>
<comment type="subcellular location">
    <subcellularLocation>
        <location evidence="1 11">Cytoplasm</location>
    </subcellularLocation>
</comment>
<organism evidence="16 17">
    <name type="scientific">Carnobacterium maltaromaticum</name>
    <name type="common">Carnobacterium piscicola</name>
    <dbReference type="NCBI Taxonomy" id="2751"/>
    <lineage>
        <taxon>Bacteria</taxon>
        <taxon>Bacillati</taxon>
        <taxon>Bacillota</taxon>
        <taxon>Bacilli</taxon>
        <taxon>Lactobacillales</taxon>
        <taxon>Carnobacteriaceae</taxon>
        <taxon>Carnobacterium</taxon>
    </lineage>
</organism>
<evidence type="ECO:0000256" key="2">
    <source>
        <dbReference type="ARBA" id="ARBA00022490"/>
    </source>
</evidence>
<dbReference type="InterPro" id="IPR011108">
    <property type="entry name" value="RMMBL"/>
</dbReference>
<feature type="domain" description="Metallo-beta-lactamase" evidence="15">
    <location>
        <begin position="16"/>
        <end position="212"/>
    </location>
</feature>
<evidence type="ECO:0000256" key="14">
    <source>
        <dbReference type="PIRSR" id="PIRSR004803-3"/>
    </source>
</evidence>
<dbReference type="GO" id="GO:0004534">
    <property type="term" value="F:5'-3' RNA exonuclease activity"/>
    <property type="evidence" value="ECO:0007669"/>
    <property type="project" value="UniProtKB-UniRule"/>
</dbReference>
<evidence type="ECO:0000313" key="17">
    <source>
        <dbReference type="Proteomes" id="UP001290462"/>
    </source>
</evidence>
<feature type="binding site" evidence="14">
    <location>
        <position position="160"/>
    </location>
    <ligand>
        <name>Zn(2+)</name>
        <dbReference type="ChEBI" id="CHEBI:29105"/>
        <label>1</label>
        <note>catalytic</note>
    </ligand>
</feature>
<dbReference type="GO" id="GO:0008270">
    <property type="term" value="F:zinc ion binding"/>
    <property type="evidence" value="ECO:0007669"/>
    <property type="project" value="InterPro"/>
</dbReference>
<dbReference type="GO" id="GO:0004521">
    <property type="term" value="F:RNA endonuclease activity"/>
    <property type="evidence" value="ECO:0007669"/>
    <property type="project" value="UniProtKB-UniRule"/>
</dbReference>
<dbReference type="Pfam" id="PF07521">
    <property type="entry name" value="RMMBL"/>
    <property type="match status" value="1"/>
</dbReference>
<keyword evidence="2 11" id="KW-0963">Cytoplasm</keyword>
<keyword evidence="10 11" id="KW-0694">RNA-binding</keyword>
<comment type="subunit">
    <text evidence="11">Homodimer, may be a subunit of the RNA degradosome.</text>
</comment>
<dbReference type="NCBIfam" id="TIGR00649">
    <property type="entry name" value="MG423"/>
    <property type="match status" value="1"/>
</dbReference>
<dbReference type="InterPro" id="IPR001279">
    <property type="entry name" value="Metallo-B-lactamas"/>
</dbReference>
<dbReference type="PANTHER" id="PTHR43694:SF4">
    <property type="entry name" value="RIBONUCLEASE J 2"/>
    <property type="match status" value="1"/>
</dbReference>
<evidence type="ECO:0000256" key="13">
    <source>
        <dbReference type="PIRSR" id="PIRSR004803-2"/>
    </source>
</evidence>
<keyword evidence="5 14" id="KW-0479">Metal-binding</keyword>
<evidence type="ECO:0000256" key="6">
    <source>
        <dbReference type="ARBA" id="ARBA00022759"/>
    </source>
</evidence>
<dbReference type="InterPro" id="IPR004613">
    <property type="entry name" value="RNase_J"/>
</dbReference>
<name>A0AAW9K6W0_CARML</name>
<dbReference type="GO" id="GO:0006364">
    <property type="term" value="P:rRNA processing"/>
    <property type="evidence" value="ECO:0007669"/>
    <property type="project" value="UniProtKB-UniRule"/>
</dbReference>